<evidence type="ECO:0000313" key="16">
    <source>
        <dbReference type="Proteomes" id="UP000235392"/>
    </source>
</evidence>
<keyword evidence="9" id="KW-0539">Nucleus</keyword>
<dbReference type="GO" id="GO:0003713">
    <property type="term" value="F:transcription coactivator activity"/>
    <property type="evidence" value="ECO:0007669"/>
    <property type="project" value="TreeGrafter"/>
</dbReference>
<feature type="compositionally biased region" description="Polar residues" evidence="11">
    <location>
        <begin position="265"/>
        <end position="284"/>
    </location>
</feature>
<evidence type="ECO:0000256" key="9">
    <source>
        <dbReference type="ARBA" id="ARBA00023242"/>
    </source>
</evidence>
<evidence type="ECO:0000313" key="13">
    <source>
        <dbReference type="EMBL" id="PLW23460.1"/>
    </source>
</evidence>
<dbReference type="PANTHER" id="PTHR46367">
    <property type="entry name" value="ATAXIN-7-LIKE PROTEIN 3"/>
    <property type="match status" value="1"/>
</dbReference>
<dbReference type="InterPro" id="IPR013246">
    <property type="entry name" value="SAGA_su_Sgf11"/>
</dbReference>
<dbReference type="GO" id="GO:0006325">
    <property type="term" value="P:chromatin organization"/>
    <property type="evidence" value="ECO:0007669"/>
    <property type="project" value="UniProtKB-KW"/>
</dbReference>
<reference evidence="15 16" key="1">
    <citation type="submission" date="2017-11" db="EMBL/GenBank/DDBJ databases">
        <title>De novo assembly and phasing of dikaryotic genomes from two isolates of Puccinia coronata f. sp. avenae, the causal agent of oat crown rust.</title>
        <authorList>
            <person name="Miller M.E."/>
            <person name="Zhang Y."/>
            <person name="Omidvar V."/>
            <person name="Sperschneider J."/>
            <person name="Schwessinger B."/>
            <person name="Raley C."/>
            <person name="Palmer J.M."/>
            <person name="Garnica D."/>
            <person name="Upadhyaya N."/>
            <person name="Rathjen J."/>
            <person name="Taylor J.M."/>
            <person name="Park R.F."/>
            <person name="Dodds P.N."/>
            <person name="Hirsch C.D."/>
            <person name="Kianian S.F."/>
            <person name="Figueroa M."/>
        </authorList>
    </citation>
    <scope>NUCLEOTIDE SEQUENCE [LARGE SCALE GENOMIC DNA]</scope>
    <source>
        <strain evidence="12">12NC29</strain>
        <strain evidence="13">12SD80</strain>
    </source>
</reference>
<keyword evidence="2" id="KW-0479">Metal-binding</keyword>
<comment type="similarity">
    <text evidence="10">Belongs to the SGF11 family.</text>
</comment>
<keyword evidence="3" id="KW-0863">Zinc-finger</keyword>
<evidence type="ECO:0000313" key="15">
    <source>
        <dbReference type="Proteomes" id="UP000235388"/>
    </source>
</evidence>
<dbReference type="AlphaFoldDB" id="A0A2N5SY56"/>
<dbReference type="GO" id="GO:0006357">
    <property type="term" value="P:regulation of transcription by RNA polymerase II"/>
    <property type="evidence" value="ECO:0007669"/>
    <property type="project" value="TreeGrafter"/>
</dbReference>
<dbReference type="EMBL" id="PGCJ01000836">
    <property type="protein sequence ID" value="PLW18177.1"/>
    <property type="molecule type" value="Genomic_DNA"/>
</dbReference>
<keyword evidence="8" id="KW-0804">Transcription</keyword>
<keyword evidence="5" id="KW-0156">Chromatin regulator</keyword>
<feature type="region of interest" description="Disordered" evidence="11">
    <location>
        <begin position="166"/>
        <end position="311"/>
    </location>
</feature>
<organism evidence="12 15">
    <name type="scientific">Puccinia coronata f. sp. avenae</name>
    <dbReference type="NCBI Taxonomy" id="200324"/>
    <lineage>
        <taxon>Eukaryota</taxon>
        <taxon>Fungi</taxon>
        <taxon>Dikarya</taxon>
        <taxon>Basidiomycota</taxon>
        <taxon>Pucciniomycotina</taxon>
        <taxon>Pucciniomycetes</taxon>
        <taxon>Pucciniales</taxon>
        <taxon>Pucciniaceae</taxon>
        <taxon>Puccinia</taxon>
    </lineage>
</organism>
<evidence type="ECO:0000256" key="11">
    <source>
        <dbReference type="SAM" id="MobiDB-lite"/>
    </source>
</evidence>
<dbReference type="PANTHER" id="PTHR46367:SF1">
    <property type="entry name" value="ATAXIN-7-LIKE PROTEIN 3"/>
    <property type="match status" value="1"/>
</dbReference>
<evidence type="ECO:0000256" key="1">
    <source>
        <dbReference type="ARBA" id="ARBA00004123"/>
    </source>
</evidence>
<protein>
    <recommendedName>
        <fullName evidence="10">SAGA-associated factor 11</fullName>
    </recommendedName>
</protein>
<sequence>MEELVESIFNGLLEEMIWKISVLEYKRARSFRLFSAEQEACANEKKNGNDKNNADPVHDCPVCTREVSAARFAPHLSKCLGIGGRGQAAKKGIRSDFSESESVAKGNNHTPLDFASASRNRTGGNMKRRGRPPKKQAAVPLSPAENDALLSNAINNATQRLHLHGLGMPSSIKPAPSVPHPLSQSHVVAASVPKLKKKKKKDDPTRNRSRNSSQASSSSDSDEEEDEEEGEEEGEEEEGEEVEDETQNSTAAGRLDDENEAKQQRGISDNPMVSPTSVAPTPTAHTAVLPRPVLKRRSSSQADSTDGSDSD</sequence>
<proteinExistence type="inferred from homology"/>
<dbReference type="Gene3D" id="3.30.160.60">
    <property type="entry name" value="Classic Zinc Finger"/>
    <property type="match status" value="1"/>
</dbReference>
<dbReference type="Proteomes" id="UP000235392">
    <property type="component" value="Unassembled WGS sequence"/>
</dbReference>
<comment type="caution">
    <text evidence="12">The sequence shown here is derived from an EMBL/GenBank/DDBJ whole genome shotgun (WGS) entry which is preliminary data.</text>
</comment>
<feature type="region of interest" description="Disordered" evidence="11">
    <location>
        <begin position="93"/>
        <end position="141"/>
    </location>
</feature>
<evidence type="ECO:0000256" key="6">
    <source>
        <dbReference type="ARBA" id="ARBA00023015"/>
    </source>
</evidence>
<feature type="compositionally biased region" description="Basic and acidic residues" evidence="11">
    <location>
        <begin position="254"/>
        <end position="263"/>
    </location>
</feature>
<keyword evidence="15" id="KW-1185">Reference proteome</keyword>
<name>A0A2N5SY56_9BASI</name>
<dbReference type="STRING" id="200324.A0A2N5SY56"/>
<dbReference type="EMBL" id="PGCI01000633">
    <property type="protein sequence ID" value="PLW23460.1"/>
    <property type="molecule type" value="Genomic_DNA"/>
</dbReference>
<keyword evidence="7 10" id="KW-0010">Activator</keyword>
<dbReference type="GO" id="GO:0071819">
    <property type="term" value="C:DUBm complex"/>
    <property type="evidence" value="ECO:0007669"/>
    <property type="project" value="TreeGrafter"/>
</dbReference>
<evidence type="ECO:0000313" key="14">
    <source>
        <dbReference type="EMBL" id="PLW51908.1"/>
    </source>
</evidence>
<dbReference type="Proteomes" id="UP000235388">
    <property type="component" value="Unassembled WGS sequence"/>
</dbReference>
<evidence type="ECO:0000256" key="3">
    <source>
        <dbReference type="ARBA" id="ARBA00022771"/>
    </source>
</evidence>
<evidence type="ECO:0000256" key="2">
    <source>
        <dbReference type="ARBA" id="ARBA00022723"/>
    </source>
</evidence>
<dbReference type="Pfam" id="PF08209">
    <property type="entry name" value="Sgf11"/>
    <property type="match status" value="1"/>
</dbReference>
<keyword evidence="6" id="KW-0805">Transcription regulation</keyword>
<accession>A0A2N5SY56</accession>
<comment type="subcellular location">
    <subcellularLocation>
        <location evidence="1 10">Nucleus</location>
    </subcellularLocation>
</comment>
<dbReference type="OrthoDB" id="21557at2759"/>
<evidence type="ECO:0000256" key="10">
    <source>
        <dbReference type="RuleBase" id="RU261113"/>
    </source>
</evidence>
<gene>
    <name evidence="12" type="ORF">PCANC_12677</name>
    <name evidence="14" type="ORF">PCASD_00838</name>
    <name evidence="13" type="ORF">PCASD_12757</name>
</gene>
<dbReference type="InterPro" id="IPR051078">
    <property type="entry name" value="SGF11"/>
</dbReference>
<evidence type="ECO:0000256" key="5">
    <source>
        <dbReference type="ARBA" id="ARBA00022853"/>
    </source>
</evidence>
<evidence type="ECO:0000313" key="12">
    <source>
        <dbReference type="EMBL" id="PLW18177.1"/>
    </source>
</evidence>
<keyword evidence="4" id="KW-0862">Zinc</keyword>
<dbReference type="GO" id="GO:0000124">
    <property type="term" value="C:SAGA complex"/>
    <property type="evidence" value="ECO:0007669"/>
    <property type="project" value="TreeGrafter"/>
</dbReference>
<feature type="compositionally biased region" description="Acidic residues" evidence="11">
    <location>
        <begin position="220"/>
        <end position="246"/>
    </location>
</feature>
<evidence type="ECO:0000256" key="4">
    <source>
        <dbReference type="ARBA" id="ARBA00022833"/>
    </source>
</evidence>
<evidence type="ECO:0000256" key="7">
    <source>
        <dbReference type="ARBA" id="ARBA00023159"/>
    </source>
</evidence>
<dbReference type="GO" id="GO:0008270">
    <property type="term" value="F:zinc ion binding"/>
    <property type="evidence" value="ECO:0007669"/>
    <property type="project" value="UniProtKB-KW"/>
</dbReference>
<dbReference type="EMBL" id="PGCI01000003">
    <property type="protein sequence ID" value="PLW51908.1"/>
    <property type="molecule type" value="Genomic_DNA"/>
</dbReference>
<evidence type="ECO:0000256" key="8">
    <source>
        <dbReference type="ARBA" id="ARBA00023163"/>
    </source>
</evidence>